<evidence type="ECO:0000256" key="1">
    <source>
        <dbReference type="SAM" id="Coils"/>
    </source>
</evidence>
<dbReference type="Proteomes" id="UP001597252">
    <property type="component" value="Unassembled WGS sequence"/>
</dbReference>
<reference evidence="3" key="1">
    <citation type="journal article" date="2019" name="Int. J. Syst. Evol. Microbiol.">
        <title>The Global Catalogue of Microorganisms (GCM) 10K type strain sequencing project: providing services to taxonomists for standard genome sequencing and annotation.</title>
        <authorList>
            <consortium name="The Broad Institute Genomics Platform"/>
            <consortium name="The Broad Institute Genome Sequencing Center for Infectious Disease"/>
            <person name="Wu L."/>
            <person name="Ma J."/>
        </authorList>
    </citation>
    <scope>NUCLEOTIDE SEQUENCE [LARGE SCALE GENOMIC DNA]</scope>
    <source>
        <strain evidence="3">CCM 8903</strain>
    </source>
</reference>
<keyword evidence="3" id="KW-1185">Reference proteome</keyword>
<keyword evidence="1" id="KW-0175">Coiled coil</keyword>
<organism evidence="2 3">
    <name type="scientific">Lacticaseibacillus baoqingensis</name>
    <dbReference type="NCBI Taxonomy" id="2486013"/>
    <lineage>
        <taxon>Bacteria</taxon>
        <taxon>Bacillati</taxon>
        <taxon>Bacillota</taxon>
        <taxon>Bacilli</taxon>
        <taxon>Lactobacillales</taxon>
        <taxon>Lactobacillaceae</taxon>
        <taxon>Lacticaseibacillus</taxon>
    </lineage>
</organism>
<gene>
    <name evidence="2" type="ORF">ACFQ5J_13460</name>
</gene>
<feature type="coiled-coil region" evidence="1">
    <location>
        <begin position="66"/>
        <end position="93"/>
    </location>
</feature>
<dbReference type="EMBL" id="JBHTON010000055">
    <property type="protein sequence ID" value="MFD1486233.1"/>
    <property type="molecule type" value="Genomic_DNA"/>
</dbReference>
<accession>A0ABW4EB35</accession>
<name>A0ABW4EB35_9LACO</name>
<sequence>MAVASKVVGQCYTTEIDNKLDSISRSHDQIRNIQNTALFSEIHSVIRETSQIAKYNDEIMSSDDERKIARVQVSRLEENVAKLLDQIDSLILAEMSGVKKFEGYQQHTEEILPLVSAQKALLDTLQDRIG</sequence>
<evidence type="ECO:0000313" key="2">
    <source>
        <dbReference type="EMBL" id="MFD1486233.1"/>
    </source>
</evidence>
<comment type="caution">
    <text evidence="2">The sequence shown here is derived from an EMBL/GenBank/DDBJ whole genome shotgun (WGS) entry which is preliminary data.</text>
</comment>
<evidence type="ECO:0000313" key="3">
    <source>
        <dbReference type="Proteomes" id="UP001597252"/>
    </source>
</evidence>
<proteinExistence type="predicted"/>
<dbReference type="RefSeq" id="WP_125751971.1">
    <property type="nucleotide sequence ID" value="NZ_JBHTON010000055.1"/>
</dbReference>
<protein>
    <submittedName>
        <fullName evidence="2">Uncharacterized protein</fullName>
    </submittedName>
</protein>